<comment type="similarity">
    <text evidence="1">Belongs to the protein kinase superfamily. ADCK protein kinase family.</text>
</comment>
<evidence type="ECO:0000256" key="1">
    <source>
        <dbReference type="ARBA" id="ARBA00009670"/>
    </source>
</evidence>
<dbReference type="InterPro" id="IPR050154">
    <property type="entry name" value="UbiB_kinase"/>
</dbReference>
<reference evidence="4 5" key="1">
    <citation type="submission" date="2017-11" db="EMBL/GenBank/DDBJ databases">
        <title>Evolution of Phototrophy in the Chloroflexi Phylum Driven by Horizontal Gene Transfer.</title>
        <authorList>
            <person name="Ward L.M."/>
            <person name="Hemp J."/>
            <person name="Shih P.M."/>
            <person name="Mcglynn S.E."/>
            <person name="Fischer W."/>
        </authorList>
    </citation>
    <scope>NUCLEOTIDE SEQUENCE [LARGE SCALE GENOMIC DNA]</scope>
    <source>
        <strain evidence="4">JP3_7</strain>
    </source>
</reference>
<dbReference type="SUPFAM" id="SSF56112">
    <property type="entry name" value="Protein kinase-like (PK-like)"/>
    <property type="match status" value="1"/>
</dbReference>
<keyword evidence="2" id="KW-0472">Membrane</keyword>
<evidence type="ECO:0000313" key="4">
    <source>
        <dbReference type="EMBL" id="PJF49089.1"/>
    </source>
</evidence>
<dbReference type="AlphaFoldDB" id="A0A2M8QH14"/>
<dbReference type="Pfam" id="PF03109">
    <property type="entry name" value="ABC1"/>
    <property type="match status" value="1"/>
</dbReference>
<dbReference type="EMBL" id="PGTN01000001">
    <property type="protein sequence ID" value="PJF49089.1"/>
    <property type="molecule type" value="Genomic_DNA"/>
</dbReference>
<evidence type="ECO:0000259" key="3">
    <source>
        <dbReference type="Pfam" id="PF03109"/>
    </source>
</evidence>
<dbReference type="CDD" id="cd05121">
    <property type="entry name" value="ABC1_ADCK3-like"/>
    <property type="match status" value="1"/>
</dbReference>
<evidence type="ECO:0000256" key="2">
    <source>
        <dbReference type="SAM" id="Phobius"/>
    </source>
</evidence>
<dbReference type="PANTHER" id="PTHR10566">
    <property type="entry name" value="CHAPERONE-ACTIVITY OF BC1 COMPLEX CABC1 -RELATED"/>
    <property type="match status" value="1"/>
</dbReference>
<gene>
    <name evidence="4" type="ORF">CUN48_00300</name>
</gene>
<dbReference type="Proteomes" id="UP000230790">
    <property type="component" value="Unassembled WGS sequence"/>
</dbReference>
<keyword evidence="2" id="KW-0812">Transmembrane</keyword>
<dbReference type="InterPro" id="IPR011009">
    <property type="entry name" value="Kinase-like_dom_sf"/>
</dbReference>
<sequence length="653" mass="72516">MRSGALNWTGRRSGRRARMWGGRDAWCCVLAISRCVSSSHAHPYGYNALGGFYMSLLTDIGLEQLRTLVERQADSAAPARRADEPPPDRRALRARAVKALWFGATMVAGFVWWELILARIVGQARVAQGRMDRLIKLAGDFRNLAIELGGVWIKLGQFLSSRVDLLPPQIIAELSGLQDAVPPAPASVMLPVIERELGQPIEAVFEEFDPQPVAAASFGQAYLATLRTPSPNGKATAQRVVVKVQRPHMQAIVDTDLRSLKTIAGWLKLYKPIRRRANLDALVREFSEVVLQELDYAQEAQHAQEFDRNFAQDTGVRVPKVYTDLTTRRLIVMKNVEDIKILDFEGLESAGVSRREVANKLFDTYLRQVFEHGFFHADPHPGNLFVQPLDRATARAWKVPIGQGTPFRLTYVDFGMMGRIPPAFMRELREFIIAVSLKDARRWTAAAQRMGFFLPEADLDRVEQAVGALFDRFWGAAVNDISNVEFGEMYAFATEFRDLLSSLPFQIPQNVLYLGRAANILAGMLTALDPAFNPWRAIQAFASGLAGSTTARTVQDVLNEGARLIRQTIQLPNQSDAFFSHALNGQLEVRAQLSPKSTEDLRRIEAGVSRLTWAVAFAALLVCGTLLTINALSALGAVCLALAAIAFFRLWLS</sequence>
<dbReference type="PANTHER" id="PTHR10566:SF113">
    <property type="entry name" value="PROTEIN ACTIVITY OF BC1 COMPLEX KINASE 7, CHLOROPLASTIC"/>
    <property type="match status" value="1"/>
</dbReference>
<evidence type="ECO:0000313" key="5">
    <source>
        <dbReference type="Proteomes" id="UP000230790"/>
    </source>
</evidence>
<feature type="transmembrane region" description="Helical" evidence="2">
    <location>
        <begin position="99"/>
        <end position="121"/>
    </location>
</feature>
<dbReference type="InterPro" id="IPR004147">
    <property type="entry name" value="ABC1_dom"/>
</dbReference>
<proteinExistence type="inferred from homology"/>
<feature type="transmembrane region" description="Helical" evidence="2">
    <location>
        <begin position="611"/>
        <end position="629"/>
    </location>
</feature>
<comment type="caution">
    <text evidence="4">The sequence shown here is derived from an EMBL/GenBank/DDBJ whole genome shotgun (WGS) entry which is preliminary data.</text>
</comment>
<feature type="transmembrane region" description="Helical" evidence="2">
    <location>
        <begin position="635"/>
        <end position="652"/>
    </location>
</feature>
<keyword evidence="2" id="KW-1133">Transmembrane helix</keyword>
<accession>A0A2M8QH14</accession>
<feature type="domain" description="ABC1 atypical kinase-like" evidence="3">
    <location>
        <begin position="177"/>
        <end position="443"/>
    </location>
</feature>
<name>A0A2M8QH14_9CHLR</name>
<organism evidence="4 5">
    <name type="scientific">Candidatus Thermofonsia Clade 3 bacterium</name>
    <dbReference type="NCBI Taxonomy" id="2364212"/>
    <lineage>
        <taxon>Bacteria</taxon>
        <taxon>Bacillati</taxon>
        <taxon>Chloroflexota</taxon>
        <taxon>Candidatus Thermofontia</taxon>
        <taxon>Candidatus Thermofonsia Clade 3</taxon>
    </lineage>
</organism>
<protein>
    <submittedName>
        <fullName evidence="4">ABC transporter</fullName>
    </submittedName>
</protein>